<dbReference type="SUPFAM" id="SSF52402">
    <property type="entry name" value="Adenine nucleotide alpha hydrolases-like"/>
    <property type="match status" value="1"/>
</dbReference>
<dbReference type="InterPro" id="IPR014729">
    <property type="entry name" value="Rossmann-like_a/b/a_fold"/>
</dbReference>
<dbReference type="RefSeq" id="WP_182707017.1">
    <property type="nucleotide sequence ID" value="NZ_JACJII010000001.1"/>
</dbReference>
<keyword evidence="2" id="KW-0808">Transferase</keyword>
<evidence type="ECO:0000259" key="1">
    <source>
        <dbReference type="Pfam" id="PF01507"/>
    </source>
</evidence>
<dbReference type="Proteomes" id="UP000539313">
    <property type="component" value="Unassembled WGS sequence"/>
</dbReference>
<dbReference type="AlphaFoldDB" id="A0A7W3RA28"/>
<dbReference type="PANTHER" id="PTHR30083">
    <property type="entry name" value="TRANSCRIPTIONAL REGULATOR-RELATED"/>
    <property type="match status" value="1"/>
</dbReference>
<dbReference type="GO" id="GO:0071453">
    <property type="term" value="P:cellular response to oxygen levels"/>
    <property type="evidence" value="ECO:0007669"/>
    <property type="project" value="TreeGrafter"/>
</dbReference>
<sequence>MTDTTTSREGWLPEGTPLDGEHVRGYIAKQNRPRIAAGADVYTLACERMAYVMDTHDRVAVAFSGGKDSTAVLNIALEVANREPHLRRHLPLRVVFFDEEAIPQETEEYVRRVSQRDDVALEWYCLPVQHRNACSRRYPYWWPWAPEDEAKWCRPMPPEALTTLPGFPLWPPEERLTIPNTNGLLAPPPHTTAMLMGIRAQESLIRAHAVRVRSVDNYIVKYDLASQGKQAAAFNGGNLWKAYPIYDWRTEDVWAAVRVHGWDYNRAYDLMEMAGIGPSSQRCSPAFGEEPLQKIHVYAQCFPDVWARMAERVPGIGAAYRYARTELYGYGKKPPKPEGVTWPDFITHYLSKHGGKAQAKIAERIRDVIARHYRKTTHPILPTAPHPVTGLSWRFLLTLAMRGDFKERRQESNQLMHADKATLWRNYAAELEQILTAGTGQELGHPRPLPADPYALIPSEIKESDMRE</sequence>
<name>A0A7W3RA28_9ACTN</name>
<comment type="caution">
    <text evidence="2">The sequence shown here is derived from an EMBL/GenBank/DDBJ whole genome shotgun (WGS) entry which is preliminary data.</text>
</comment>
<dbReference type="GO" id="GO:0016740">
    <property type="term" value="F:transferase activity"/>
    <property type="evidence" value="ECO:0007669"/>
    <property type="project" value="UniProtKB-KW"/>
</dbReference>
<dbReference type="PANTHER" id="PTHR30083:SF0">
    <property type="entry name" value="3'-PHOSPHOADENOSINE 5'-PHOSPHOSULFATE SULFOTRANSFERASE (PAPS REDUCTASE)_FAD SYNTHETASE"/>
    <property type="match status" value="1"/>
</dbReference>
<protein>
    <submittedName>
        <fullName evidence="2">Putative phosphoadenosine phosphosulfate sulfurtransferase</fullName>
    </submittedName>
</protein>
<gene>
    <name evidence="2" type="ORF">HNR21_004850</name>
</gene>
<dbReference type="InterPro" id="IPR002500">
    <property type="entry name" value="PAPS_reduct_dom"/>
</dbReference>
<dbReference type="Pfam" id="PF11922">
    <property type="entry name" value="DUF3440"/>
    <property type="match status" value="1"/>
</dbReference>
<accession>A0A7W3RA28</accession>
<dbReference type="Pfam" id="PF01507">
    <property type="entry name" value="PAPS_reduct"/>
    <property type="match status" value="1"/>
</dbReference>
<reference evidence="2 3" key="1">
    <citation type="submission" date="2020-08" db="EMBL/GenBank/DDBJ databases">
        <title>Sequencing the genomes of 1000 actinobacteria strains.</title>
        <authorList>
            <person name="Klenk H.-P."/>
        </authorList>
    </citation>
    <scope>NUCLEOTIDE SEQUENCE [LARGE SCALE GENOMIC DNA]</scope>
    <source>
        <strain evidence="2 3">DSM 45823</strain>
    </source>
</reference>
<keyword evidence="3" id="KW-1185">Reference proteome</keyword>
<dbReference type="InterPro" id="IPR021845">
    <property type="entry name" value="DUF3440"/>
</dbReference>
<evidence type="ECO:0000313" key="2">
    <source>
        <dbReference type="EMBL" id="MBA9005968.1"/>
    </source>
</evidence>
<dbReference type="EMBL" id="JACJII010000001">
    <property type="protein sequence ID" value="MBA9005968.1"/>
    <property type="molecule type" value="Genomic_DNA"/>
</dbReference>
<proteinExistence type="predicted"/>
<organism evidence="2 3">
    <name type="scientific">Thermomonospora cellulosilytica</name>
    <dbReference type="NCBI Taxonomy" id="1411118"/>
    <lineage>
        <taxon>Bacteria</taxon>
        <taxon>Bacillati</taxon>
        <taxon>Actinomycetota</taxon>
        <taxon>Actinomycetes</taxon>
        <taxon>Streptosporangiales</taxon>
        <taxon>Thermomonosporaceae</taxon>
        <taxon>Thermomonospora</taxon>
    </lineage>
</organism>
<feature type="domain" description="Phosphoadenosine phosphosulphate reductase" evidence="1">
    <location>
        <begin position="59"/>
        <end position="269"/>
    </location>
</feature>
<evidence type="ECO:0000313" key="3">
    <source>
        <dbReference type="Proteomes" id="UP000539313"/>
    </source>
</evidence>
<dbReference type="Gene3D" id="3.40.50.620">
    <property type="entry name" value="HUPs"/>
    <property type="match status" value="1"/>
</dbReference>